<organism evidence="2 3">
    <name type="scientific">Riccia sorocarpa</name>
    <dbReference type="NCBI Taxonomy" id="122646"/>
    <lineage>
        <taxon>Eukaryota</taxon>
        <taxon>Viridiplantae</taxon>
        <taxon>Streptophyta</taxon>
        <taxon>Embryophyta</taxon>
        <taxon>Marchantiophyta</taxon>
        <taxon>Marchantiopsida</taxon>
        <taxon>Marchantiidae</taxon>
        <taxon>Marchantiales</taxon>
        <taxon>Ricciaceae</taxon>
        <taxon>Riccia</taxon>
    </lineage>
</organism>
<evidence type="ECO:0000313" key="2">
    <source>
        <dbReference type="EMBL" id="KAL3698543.1"/>
    </source>
</evidence>
<comment type="caution">
    <text evidence="2">The sequence shown here is derived from an EMBL/GenBank/DDBJ whole genome shotgun (WGS) entry which is preliminary data.</text>
</comment>
<evidence type="ECO:0000313" key="3">
    <source>
        <dbReference type="Proteomes" id="UP001633002"/>
    </source>
</evidence>
<protein>
    <submittedName>
        <fullName evidence="2">Uncharacterized protein</fullName>
    </submittedName>
</protein>
<gene>
    <name evidence="2" type="ORF">R1sor_012619</name>
</gene>
<dbReference type="AlphaFoldDB" id="A0ABD3I4M4"/>
<feature type="region of interest" description="Disordered" evidence="1">
    <location>
        <begin position="19"/>
        <end position="77"/>
    </location>
</feature>
<sequence>MMRAAMALDSYSRRQNRFYTRHRDRHSSRSTITNTQGSCLDRRTDRLTASNGRSQKERDMEAELLSPGLSGDTEEQLSALELSRGAREWAPQEVELAGHTMAQELEALGFTTMEIGHMAHATALMYLPVMF</sequence>
<name>A0ABD3I4M4_9MARC</name>
<feature type="compositionally biased region" description="Basic residues" evidence="1">
    <location>
        <begin position="19"/>
        <end position="28"/>
    </location>
</feature>
<dbReference type="Proteomes" id="UP001633002">
    <property type="component" value="Unassembled WGS sequence"/>
</dbReference>
<proteinExistence type="predicted"/>
<evidence type="ECO:0000256" key="1">
    <source>
        <dbReference type="SAM" id="MobiDB-lite"/>
    </source>
</evidence>
<dbReference type="EMBL" id="JBJQOH010000002">
    <property type="protein sequence ID" value="KAL3698543.1"/>
    <property type="molecule type" value="Genomic_DNA"/>
</dbReference>
<accession>A0ABD3I4M4</accession>
<keyword evidence="3" id="KW-1185">Reference proteome</keyword>
<reference evidence="2 3" key="1">
    <citation type="submission" date="2024-09" db="EMBL/GenBank/DDBJ databases">
        <title>Chromosome-scale assembly of Riccia sorocarpa.</title>
        <authorList>
            <person name="Paukszto L."/>
        </authorList>
    </citation>
    <scope>NUCLEOTIDE SEQUENCE [LARGE SCALE GENOMIC DNA]</scope>
    <source>
        <strain evidence="2">LP-2024</strain>
        <tissue evidence="2">Aerial parts of the thallus</tissue>
    </source>
</reference>